<keyword evidence="2" id="KW-1185">Reference proteome</keyword>
<comment type="caution">
    <text evidence="1">The sequence shown here is derived from an EMBL/GenBank/DDBJ whole genome shotgun (WGS) entry which is preliminary data.</text>
</comment>
<protein>
    <submittedName>
        <fullName evidence="1">Uncharacterized protein</fullName>
    </submittedName>
</protein>
<reference evidence="1" key="1">
    <citation type="submission" date="2023-06" db="EMBL/GenBank/DDBJ databases">
        <title>Genome-scale phylogeny and comparative genomics of the fungal order Sordariales.</title>
        <authorList>
            <consortium name="Lawrence Berkeley National Laboratory"/>
            <person name="Hensen N."/>
            <person name="Bonometti L."/>
            <person name="Westerberg I."/>
            <person name="Brannstrom I.O."/>
            <person name="Guillou S."/>
            <person name="Cros-Aarteil S."/>
            <person name="Calhoun S."/>
            <person name="Haridas S."/>
            <person name="Kuo A."/>
            <person name="Mondo S."/>
            <person name="Pangilinan J."/>
            <person name="Riley R."/>
            <person name="LaButti K."/>
            <person name="Andreopoulos B."/>
            <person name="Lipzen A."/>
            <person name="Chen C."/>
            <person name="Yanf M."/>
            <person name="Daum C."/>
            <person name="Ng V."/>
            <person name="Clum A."/>
            <person name="Steindorff A."/>
            <person name="Ohm R."/>
            <person name="Martin F."/>
            <person name="Silar P."/>
            <person name="Natvig D."/>
            <person name="Lalanne C."/>
            <person name="Gautier V."/>
            <person name="Ament-velasquez S.L."/>
            <person name="Kruys A."/>
            <person name="Hutchinson M.I."/>
            <person name="Powell A.J."/>
            <person name="Barry K."/>
            <person name="Miller A.N."/>
            <person name="Grigoriev I.V."/>
            <person name="Debuchy R."/>
            <person name="Gladieux P."/>
            <person name="Thoren M.H."/>
            <person name="Johannesson H."/>
        </authorList>
    </citation>
    <scope>NUCLEOTIDE SEQUENCE</scope>
    <source>
        <strain evidence="1">SMH3391-2</strain>
    </source>
</reference>
<proteinExistence type="predicted"/>
<name>A0AA39X848_9PEZI</name>
<gene>
    <name evidence="1" type="ORF">B0T17DRAFT_597069</name>
</gene>
<dbReference type="EMBL" id="JAULSR010000002">
    <property type="protein sequence ID" value="KAK0628500.1"/>
    <property type="molecule type" value="Genomic_DNA"/>
</dbReference>
<evidence type="ECO:0000313" key="1">
    <source>
        <dbReference type="EMBL" id="KAK0628500.1"/>
    </source>
</evidence>
<organism evidence="1 2">
    <name type="scientific">Bombardia bombarda</name>
    <dbReference type="NCBI Taxonomy" id="252184"/>
    <lineage>
        <taxon>Eukaryota</taxon>
        <taxon>Fungi</taxon>
        <taxon>Dikarya</taxon>
        <taxon>Ascomycota</taxon>
        <taxon>Pezizomycotina</taxon>
        <taxon>Sordariomycetes</taxon>
        <taxon>Sordariomycetidae</taxon>
        <taxon>Sordariales</taxon>
        <taxon>Lasiosphaeriaceae</taxon>
        <taxon>Bombardia</taxon>
    </lineage>
</organism>
<dbReference type="AlphaFoldDB" id="A0AA39X848"/>
<evidence type="ECO:0000313" key="2">
    <source>
        <dbReference type="Proteomes" id="UP001174934"/>
    </source>
</evidence>
<dbReference type="Proteomes" id="UP001174934">
    <property type="component" value="Unassembled WGS sequence"/>
</dbReference>
<accession>A0AA39X848</accession>
<sequence>MPSIAAPCCSSTPSAVALQAHSFDPETLYSTLFTTKCQACTSFGSYLYLGTCKRACSTCWEGKSEFLPVPELFASEQVLADMKAAYSAKIEREPSPGAIPRAMTVISPPHLDSLDNSARWGVHCRLCLERDSKPRNNGRCHHCIVAKYTQRELLRHLRRRRHDTDPVRHSLGAAIFEPAERTWPESPQFMIWVQALLWRCWKLGYLHKSAVPMLMFHLQMATAGYDFMREDL</sequence>